<dbReference type="InterPro" id="IPR000115">
    <property type="entry name" value="PRibGlycinamide_synth"/>
</dbReference>
<dbReference type="FunFam" id="3.90.600.10:FF:000001">
    <property type="entry name" value="Trifunctional purine biosynthetic protein adenosine-3"/>
    <property type="match status" value="1"/>
</dbReference>
<evidence type="ECO:0000256" key="11">
    <source>
        <dbReference type="ARBA" id="ARBA00038345"/>
    </source>
</evidence>
<dbReference type="AlphaFoldDB" id="A0A2T6B3K4"/>
<evidence type="ECO:0000256" key="14">
    <source>
        <dbReference type="HAMAP-Rule" id="MF_00138"/>
    </source>
</evidence>
<dbReference type="InterPro" id="IPR037123">
    <property type="entry name" value="PRibGlycinamide_synth_C_sf"/>
</dbReference>
<dbReference type="Gene3D" id="3.40.50.20">
    <property type="match status" value="1"/>
</dbReference>
<dbReference type="InterPro" id="IPR020560">
    <property type="entry name" value="PRibGlycinamide_synth_C-dom"/>
</dbReference>
<evidence type="ECO:0000313" key="17">
    <source>
        <dbReference type="EMBL" id="PTX50634.1"/>
    </source>
</evidence>
<protein>
    <recommendedName>
        <fullName evidence="4 14">Phosphoribosylamine--glycine ligase</fullName>
        <ecNumber evidence="4 14">6.3.4.13</ecNumber>
    </recommendedName>
    <alternativeName>
        <fullName evidence="14">GARS</fullName>
    </alternativeName>
    <alternativeName>
        <fullName evidence="12 14">Glycinamide ribonucleotide synthetase</fullName>
    </alternativeName>
    <alternativeName>
        <fullName evidence="13 14">Phosphoribosylglycinamide synthetase</fullName>
    </alternativeName>
</protein>
<accession>A0A2T6B3K4</accession>
<keyword evidence="9 15" id="KW-0067">ATP-binding</keyword>
<dbReference type="SUPFAM" id="SSF52440">
    <property type="entry name" value="PreATP-grasp domain"/>
    <property type="match status" value="1"/>
</dbReference>
<evidence type="ECO:0000313" key="18">
    <source>
        <dbReference type="Proteomes" id="UP000244240"/>
    </source>
</evidence>
<comment type="catalytic activity">
    <reaction evidence="14">
        <text>5-phospho-beta-D-ribosylamine + glycine + ATP = N(1)-(5-phospho-beta-D-ribosyl)glycinamide + ADP + phosphate + H(+)</text>
        <dbReference type="Rhea" id="RHEA:17453"/>
        <dbReference type="ChEBI" id="CHEBI:15378"/>
        <dbReference type="ChEBI" id="CHEBI:30616"/>
        <dbReference type="ChEBI" id="CHEBI:43474"/>
        <dbReference type="ChEBI" id="CHEBI:57305"/>
        <dbReference type="ChEBI" id="CHEBI:58681"/>
        <dbReference type="ChEBI" id="CHEBI:143788"/>
        <dbReference type="ChEBI" id="CHEBI:456216"/>
        <dbReference type="EC" id="6.3.4.13"/>
    </reaction>
</comment>
<dbReference type="PANTHER" id="PTHR43472:SF1">
    <property type="entry name" value="PHOSPHORIBOSYLAMINE--GLYCINE LIGASE, CHLOROPLASTIC"/>
    <property type="match status" value="1"/>
</dbReference>
<dbReference type="SMART" id="SM01210">
    <property type="entry name" value="GARS_C"/>
    <property type="match status" value="1"/>
</dbReference>
<feature type="domain" description="ATP-grasp" evidence="16">
    <location>
        <begin position="107"/>
        <end position="313"/>
    </location>
</feature>
<dbReference type="FunFam" id="3.40.50.20:FF:000006">
    <property type="entry name" value="Phosphoribosylamine--glycine ligase, chloroplastic"/>
    <property type="match status" value="1"/>
</dbReference>
<dbReference type="SUPFAM" id="SSF56059">
    <property type="entry name" value="Glutathione synthetase ATP-binding domain-like"/>
    <property type="match status" value="1"/>
</dbReference>
<evidence type="ECO:0000256" key="1">
    <source>
        <dbReference type="ARBA" id="ARBA00001936"/>
    </source>
</evidence>
<keyword evidence="5 14" id="KW-0436">Ligase</keyword>
<dbReference type="EC" id="6.3.4.13" evidence="4 14"/>
<dbReference type="InterPro" id="IPR020559">
    <property type="entry name" value="PRibGlycinamide_synth_CS"/>
</dbReference>
<keyword evidence="8 14" id="KW-0658">Purine biosynthesis</keyword>
<dbReference type="FunFam" id="3.30.470.20:FF:000018">
    <property type="entry name" value="Trifunctional purine biosynthetic protein adenosine-3"/>
    <property type="match status" value="1"/>
</dbReference>
<dbReference type="PANTHER" id="PTHR43472">
    <property type="entry name" value="PHOSPHORIBOSYLAMINE--GLYCINE LIGASE"/>
    <property type="match status" value="1"/>
</dbReference>
<dbReference type="Proteomes" id="UP000244240">
    <property type="component" value="Unassembled WGS sequence"/>
</dbReference>
<dbReference type="InterPro" id="IPR011761">
    <property type="entry name" value="ATP-grasp"/>
</dbReference>
<comment type="caution">
    <text evidence="17">The sequence shown here is derived from an EMBL/GenBank/DDBJ whole genome shotgun (WGS) entry which is preliminary data.</text>
</comment>
<dbReference type="RefSeq" id="WP_108026251.1">
    <property type="nucleotide sequence ID" value="NZ_QBKR01000036.1"/>
</dbReference>
<dbReference type="InterPro" id="IPR016185">
    <property type="entry name" value="PreATP-grasp_dom_sf"/>
</dbReference>
<keyword evidence="10" id="KW-0464">Manganese</keyword>
<reference evidence="17 18" key="1">
    <citation type="submission" date="2018-04" db="EMBL/GenBank/DDBJ databases">
        <title>Genomic Encyclopedia of Archaeal and Bacterial Type Strains, Phase II (KMG-II): from individual species to whole genera.</title>
        <authorList>
            <person name="Goeker M."/>
        </authorList>
    </citation>
    <scope>NUCLEOTIDE SEQUENCE [LARGE SCALE GENOMIC DNA]</scope>
    <source>
        <strain evidence="17 18">DSM 45787</strain>
    </source>
</reference>
<dbReference type="HAMAP" id="MF_00138">
    <property type="entry name" value="GARS"/>
    <property type="match status" value="1"/>
</dbReference>
<dbReference type="GO" id="GO:0006189">
    <property type="term" value="P:'de novo' IMP biosynthetic process"/>
    <property type="evidence" value="ECO:0007669"/>
    <property type="project" value="UniProtKB-UniRule"/>
</dbReference>
<keyword evidence="7 15" id="KW-0547">Nucleotide-binding</keyword>
<keyword evidence="6" id="KW-0479">Metal-binding</keyword>
<evidence type="ECO:0000256" key="6">
    <source>
        <dbReference type="ARBA" id="ARBA00022723"/>
    </source>
</evidence>
<dbReference type="InterPro" id="IPR011054">
    <property type="entry name" value="Rudment_hybrid_motif"/>
</dbReference>
<dbReference type="NCBIfam" id="TIGR00877">
    <property type="entry name" value="purD"/>
    <property type="match status" value="1"/>
</dbReference>
<dbReference type="Gene3D" id="3.90.600.10">
    <property type="entry name" value="Phosphoribosylglycinamide synthetase, C-terminal domain"/>
    <property type="match status" value="1"/>
</dbReference>
<dbReference type="SMART" id="SM01209">
    <property type="entry name" value="GARS_A"/>
    <property type="match status" value="1"/>
</dbReference>
<dbReference type="InterPro" id="IPR020562">
    <property type="entry name" value="PRibGlycinamide_synth_N"/>
</dbReference>
<dbReference type="Pfam" id="PF02844">
    <property type="entry name" value="GARS_N"/>
    <property type="match status" value="1"/>
</dbReference>
<organism evidence="17 18">
    <name type="scientific">Melghirimyces profundicolus</name>
    <dbReference type="NCBI Taxonomy" id="1242148"/>
    <lineage>
        <taxon>Bacteria</taxon>
        <taxon>Bacillati</taxon>
        <taxon>Bacillota</taxon>
        <taxon>Bacilli</taxon>
        <taxon>Bacillales</taxon>
        <taxon>Thermoactinomycetaceae</taxon>
        <taxon>Melghirimyces</taxon>
    </lineage>
</organism>
<dbReference type="SUPFAM" id="SSF51246">
    <property type="entry name" value="Rudiment single hybrid motif"/>
    <property type="match status" value="1"/>
</dbReference>
<keyword evidence="18" id="KW-1185">Reference proteome</keyword>
<evidence type="ECO:0000256" key="13">
    <source>
        <dbReference type="ARBA" id="ARBA00042864"/>
    </source>
</evidence>
<evidence type="ECO:0000256" key="3">
    <source>
        <dbReference type="ARBA" id="ARBA00005174"/>
    </source>
</evidence>
<sequence>MRVLVIGGGGREHALVWKLKQSPRVKEIYCAPGNGGIGEIATCVPIAATDVNGLLRFARDRGIDLTVVGPEAALMAGVVDTFEERGFRIFGPEKAAAKVEGSKRFAKRLMEKYGIPTAAYRTFSDPKEAVAHIREQGAPIVVKADGLAAGKGVVVAGTVEEAVNAVRRMMEERTFGSAGERIVVEECLTGQEMSLMAFVDGETVRPMVPAQDHKPVFDGDRGPNTGGMGSYSPVPQIPEEQIREAETRILEPMARGMVREGLCYRGVLYAGLMITEEGPRVIEFNARFGDPETQAVLPRLEGDLAEILMAATEGRLDKVEVAWRREAALCVVMTSGGYPGPYPKGIAIEALPENAEDLMIFHAGTKRKDGRLVTAGGRVLGVTALGRDLREAKHTAYQTLESIVFQGAHFRKDIGLRAIDSRI</sequence>
<dbReference type="PROSITE" id="PS00184">
    <property type="entry name" value="GARS"/>
    <property type="match status" value="1"/>
</dbReference>
<evidence type="ECO:0000256" key="9">
    <source>
        <dbReference type="ARBA" id="ARBA00022840"/>
    </source>
</evidence>
<dbReference type="InterPro" id="IPR013815">
    <property type="entry name" value="ATP_grasp_subdomain_1"/>
</dbReference>
<dbReference type="GO" id="GO:0009113">
    <property type="term" value="P:purine nucleobase biosynthetic process"/>
    <property type="evidence" value="ECO:0007669"/>
    <property type="project" value="InterPro"/>
</dbReference>
<evidence type="ECO:0000256" key="12">
    <source>
        <dbReference type="ARBA" id="ARBA00042242"/>
    </source>
</evidence>
<gene>
    <name evidence="14" type="primary">purD</name>
    <name evidence="17" type="ORF">C8P63_13616</name>
</gene>
<evidence type="ECO:0000256" key="5">
    <source>
        <dbReference type="ARBA" id="ARBA00022598"/>
    </source>
</evidence>
<dbReference type="GO" id="GO:0046872">
    <property type="term" value="F:metal ion binding"/>
    <property type="evidence" value="ECO:0007669"/>
    <property type="project" value="UniProtKB-KW"/>
</dbReference>
<evidence type="ECO:0000256" key="4">
    <source>
        <dbReference type="ARBA" id="ARBA00013255"/>
    </source>
</evidence>
<dbReference type="Gene3D" id="3.30.1490.20">
    <property type="entry name" value="ATP-grasp fold, A domain"/>
    <property type="match status" value="1"/>
</dbReference>
<dbReference type="UniPathway" id="UPA00074">
    <property type="reaction ID" value="UER00125"/>
</dbReference>
<evidence type="ECO:0000256" key="8">
    <source>
        <dbReference type="ARBA" id="ARBA00022755"/>
    </source>
</evidence>
<evidence type="ECO:0000256" key="10">
    <source>
        <dbReference type="ARBA" id="ARBA00023211"/>
    </source>
</evidence>
<comment type="pathway">
    <text evidence="3 14">Purine metabolism; IMP biosynthesis via de novo pathway; N(1)-(5-phospho-D-ribosyl)glycinamide from 5-phospho-alpha-D-ribose 1-diphosphate: step 2/2.</text>
</comment>
<dbReference type="InterPro" id="IPR020561">
    <property type="entry name" value="PRibGlycinamid_synth_ATP-grasp"/>
</dbReference>
<evidence type="ECO:0000256" key="15">
    <source>
        <dbReference type="PROSITE-ProRule" id="PRU00409"/>
    </source>
</evidence>
<dbReference type="FunFam" id="3.30.1490.20:FF:000006">
    <property type="entry name" value="phosphoribosylamine--glycine ligase, chloroplastic-like"/>
    <property type="match status" value="1"/>
</dbReference>
<dbReference type="GO" id="GO:0004637">
    <property type="term" value="F:phosphoribosylamine-glycine ligase activity"/>
    <property type="evidence" value="ECO:0007669"/>
    <property type="project" value="UniProtKB-UniRule"/>
</dbReference>
<comment type="similarity">
    <text evidence="11 14">Belongs to the GARS family.</text>
</comment>
<evidence type="ECO:0000256" key="2">
    <source>
        <dbReference type="ARBA" id="ARBA00001946"/>
    </source>
</evidence>
<proteinExistence type="inferred from homology"/>
<dbReference type="PROSITE" id="PS50975">
    <property type="entry name" value="ATP_GRASP"/>
    <property type="match status" value="1"/>
</dbReference>
<dbReference type="Pfam" id="PF02843">
    <property type="entry name" value="GARS_C"/>
    <property type="match status" value="1"/>
</dbReference>
<dbReference type="Gene3D" id="3.30.470.20">
    <property type="entry name" value="ATP-grasp fold, B domain"/>
    <property type="match status" value="1"/>
</dbReference>
<comment type="cofactor">
    <cofactor evidence="1">
        <name>Mn(2+)</name>
        <dbReference type="ChEBI" id="CHEBI:29035"/>
    </cofactor>
</comment>
<name>A0A2T6B3K4_9BACL</name>
<comment type="cofactor">
    <cofactor evidence="2">
        <name>Mg(2+)</name>
        <dbReference type="ChEBI" id="CHEBI:18420"/>
    </cofactor>
</comment>
<dbReference type="OrthoDB" id="9807240at2"/>
<dbReference type="GO" id="GO:0005524">
    <property type="term" value="F:ATP binding"/>
    <property type="evidence" value="ECO:0007669"/>
    <property type="project" value="UniProtKB-UniRule"/>
</dbReference>
<evidence type="ECO:0000259" key="16">
    <source>
        <dbReference type="PROSITE" id="PS50975"/>
    </source>
</evidence>
<evidence type="ECO:0000256" key="7">
    <source>
        <dbReference type="ARBA" id="ARBA00022741"/>
    </source>
</evidence>
<dbReference type="EMBL" id="QBKR01000036">
    <property type="protein sequence ID" value="PTX50634.1"/>
    <property type="molecule type" value="Genomic_DNA"/>
</dbReference>
<dbReference type="Pfam" id="PF01071">
    <property type="entry name" value="GARS_A"/>
    <property type="match status" value="1"/>
</dbReference>